<reference evidence="1 2" key="1">
    <citation type="submission" date="2017-01" db="EMBL/GenBank/DDBJ databases">
        <authorList>
            <person name="Mah S.A."/>
            <person name="Swanson W.J."/>
            <person name="Moy G.W."/>
            <person name="Vacquier V.D."/>
        </authorList>
    </citation>
    <scope>NUCLEOTIDE SEQUENCE [LARGE SCALE GENOMIC DNA]</scope>
    <source>
        <strain evidence="1 2">DSM 18014</strain>
    </source>
</reference>
<gene>
    <name evidence="1" type="ORF">SAMN05421785_102168</name>
</gene>
<dbReference type="STRING" id="373672.SAMN05421785_102168"/>
<organism evidence="1 2">
    <name type="scientific">Chryseobacterium gambrini</name>
    <dbReference type="NCBI Taxonomy" id="373672"/>
    <lineage>
        <taxon>Bacteria</taxon>
        <taxon>Pseudomonadati</taxon>
        <taxon>Bacteroidota</taxon>
        <taxon>Flavobacteriia</taxon>
        <taxon>Flavobacteriales</taxon>
        <taxon>Weeksellaceae</taxon>
        <taxon>Chryseobacterium group</taxon>
        <taxon>Chryseobacterium</taxon>
    </lineage>
</organism>
<sequence>MVNPIPFEPSGSSAAFLLPEKSKPYIPFLNPKDNFFQVLFEASLGSPTTNACINSKVFFCAGNGLTIKDATESELKEFKQLQKRINNKRQSMGKVLDGLFNKYFRVGNDFIEIIRSKVGETKKVMAFPRKFLECRLSEADENDVPQSVYISKKFRNIKDDWSIDVEKDAVELPIYDGENTQWWTHPTQGTQHCLIHVKNEMPGYDYYGMPENVASLPQQILEYKAARYNIDNFENNLVIGGLVVLEGNHTDAELDKVAKKIAAQHTGDGKRGRYAFISNKQGTGAVHDMKKQTDGDYLKLSENVEQKIIDANNWDSALFGQNMSKGIGNGGNSYVRTIFDIKNKTVIEPTRQVIIEDFITPFFEIYDEWMGTNWSEKEFEFIPVVPESFAGDIDANAILTVDEGRQIFGKEPLPNNEGSVIISTNQKKQKDVSAK</sequence>
<dbReference type="AlphaFoldDB" id="A0A1N7LDY3"/>
<accession>A0A1N7LDY3</accession>
<proteinExistence type="predicted"/>
<evidence type="ECO:0000313" key="1">
    <source>
        <dbReference type="EMBL" id="SIS71996.1"/>
    </source>
</evidence>
<evidence type="ECO:0000313" key="2">
    <source>
        <dbReference type="Proteomes" id="UP000185781"/>
    </source>
</evidence>
<protein>
    <submittedName>
        <fullName evidence="1">Phage portal protein</fullName>
    </submittedName>
</protein>
<dbReference type="Proteomes" id="UP000185781">
    <property type="component" value="Unassembled WGS sequence"/>
</dbReference>
<dbReference type="EMBL" id="FTOV01000002">
    <property type="protein sequence ID" value="SIS71996.1"/>
    <property type="molecule type" value="Genomic_DNA"/>
</dbReference>
<name>A0A1N7LDY3_9FLAO</name>